<dbReference type="GO" id="GO:0016020">
    <property type="term" value="C:membrane"/>
    <property type="evidence" value="ECO:0007669"/>
    <property type="project" value="UniProtKB-SubCell"/>
</dbReference>
<comment type="subcellular location">
    <subcellularLocation>
        <location evidence="4">Membrane</location>
        <topology evidence="4">Multi-pass membrane protein</topology>
    </subcellularLocation>
</comment>
<comment type="caution">
    <text evidence="5">The sequence shown here is derived from an EMBL/GenBank/DDBJ whole genome shotgun (WGS) entry which is preliminary data.</text>
</comment>
<sequence>MMNYQHTHEDGFVSTFFTWFRDVTSTHSGLAIVTIIVFIASILMEALASAMRRLHSRPLFWIRSRQMTSSLHNVLATLVHAAEMALMLSLMVVFMTLNLWLCVAIIVGSALGYMMFNWRST</sequence>
<dbReference type="GO" id="GO:0005375">
    <property type="term" value="F:copper ion transmembrane transporter activity"/>
    <property type="evidence" value="ECO:0007669"/>
    <property type="project" value="UniProtKB-UniRule"/>
</dbReference>
<keyword evidence="3 4" id="KW-0472">Membrane</keyword>
<feature type="transmembrane region" description="Helical" evidence="4">
    <location>
        <begin position="71"/>
        <end position="91"/>
    </location>
</feature>
<keyword evidence="4" id="KW-0186">Copper</keyword>
<evidence type="ECO:0000313" key="6">
    <source>
        <dbReference type="Proteomes" id="UP001497497"/>
    </source>
</evidence>
<reference evidence="5 6" key="1">
    <citation type="submission" date="2024-04" db="EMBL/GenBank/DDBJ databases">
        <authorList>
            <consortium name="Genoscope - CEA"/>
            <person name="William W."/>
        </authorList>
    </citation>
    <scope>NUCLEOTIDE SEQUENCE [LARGE SCALE GENOMIC DNA]</scope>
</reference>
<dbReference type="InterPro" id="IPR007274">
    <property type="entry name" value="Cop_transporter"/>
</dbReference>
<proteinExistence type="inferred from homology"/>
<comment type="similarity">
    <text evidence="4">Belongs to the copper transporter (Ctr) (TC 1.A.56) family. SLC31A subfamily.</text>
</comment>
<evidence type="ECO:0000256" key="4">
    <source>
        <dbReference type="RuleBase" id="RU367022"/>
    </source>
</evidence>
<dbReference type="PANTHER" id="PTHR12483:SF115">
    <property type="entry name" value="COPPER TRANSPORT PROTEIN"/>
    <property type="match status" value="1"/>
</dbReference>
<feature type="non-terminal residue" evidence="5">
    <location>
        <position position="121"/>
    </location>
</feature>
<organism evidence="5 6">
    <name type="scientific">Lymnaea stagnalis</name>
    <name type="common">Great pond snail</name>
    <name type="synonym">Helix stagnalis</name>
    <dbReference type="NCBI Taxonomy" id="6523"/>
    <lineage>
        <taxon>Eukaryota</taxon>
        <taxon>Metazoa</taxon>
        <taxon>Spiralia</taxon>
        <taxon>Lophotrochozoa</taxon>
        <taxon>Mollusca</taxon>
        <taxon>Gastropoda</taxon>
        <taxon>Heterobranchia</taxon>
        <taxon>Euthyneura</taxon>
        <taxon>Panpulmonata</taxon>
        <taxon>Hygrophila</taxon>
        <taxon>Lymnaeoidea</taxon>
        <taxon>Lymnaeidae</taxon>
        <taxon>Lymnaea</taxon>
    </lineage>
</organism>
<keyword evidence="4" id="KW-0406">Ion transport</keyword>
<keyword evidence="6" id="KW-1185">Reference proteome</keyword>
<dbReference type="PANTHER" id="PTHR12483">
    <property type="entry name" value="SOLUTE CARRIER FAMILY 31 COPPER TRANSPORTERS"/>
    <property type="match status" value="1"/>
</dbReference>
<feature type="transmembrane region" description="Helical" evidence="4">
    <location>
        <begin position="29"/>
        <end position="50"/>
    </location>
</feature>
<dbReference type="EMBL" id="CAXITT010000233">
    <property type="protein sequence ID" value="CAL1536575.1"/>
    <property type="molecule type" value="Genomic_DNA"/>
</dbReference>
<dbReference type="Proteomes" id="UP001497497">
    <property type="component" value="Unassembled WGS sequence"/>
</dbReference>
<evidence type="ECO:0000256" key="2">
    <source>
        <dbReference type="ARBA" id="ARBA00022989"/>
    </source>
</evidence>
<keyword evidence="4" id="KW-0813">Transport</keyword>
<protein>
    <recommendedName>
        <fullName evidence="4">Copper transport protein</fullName>
    </recommendedName>
</protein>
<evidence type="ECO:0000256" key="3">
    <source>
        <dbReference type="ARBA" id="ARBA00023136"/>
    </source>
</evidence>
<evidence type="ECO:0000256" key="1">
    <source>
        <dbReference type="ARBA" id="ARBA00022692"/>
    </source>
</evidence>
<name>A0AAV2HT23_LYMST</name>
<dbReference type="Pfam" id="PF04145">
    <property type="entry name" value="Ctr"/>
    <property type="match status" value="1"/>
</dbReference>
<gene>
    <name evidence="5" type="ORF">GSLYS_00010488001</name>
</gene>
<dbReference type="AlphaFoldDB" id="A0AAV2HT23"/>
<evidence type="ECO:0000313" key="5">
    <source>
        <dbReference type="EMBL" id="CAL1536575.1"/>
    </source>
</evidence>
<feature type="transmembrane region" description="Helical" evidence="4">
    <location>
        <begin position="97"/>
        <end position="116"/>
    </location>
</feature>
<keyword evidence="4" id="KW-0187">Copper transport</keyword>
<keyword evidence="1 4" id="KW-0812">Transmembrane</keyword>
<keyword evidence="2 4" id="KW-1133">Transmembrane helix</keyword>
<accession>A0AAV2HT23</accession>